<evidence type="ECO:0000256" key="1">
    <source>
        <dbReference type="SAM" id="MobiDB-lite"/>
    </source>
</evidence>
<dbReference type="Proteomes" id="UP000287651">
    <property type="component" value="Unassembled WGS sequence"/>
</dbReference>
<comment type="caution">
    <text evidence="2">The sequence shown here is derived from an EMBL/GenBank/DDBJ whole genome shotgun (WGS) entry which is preliminary data.</text>
</comment>
<protein>
    <submittedName>
        <fullName evidence="2">Uncharacterized protein</fullName>
    </submittedName>
</protein>
<name>A0A426ZRJ7_ENSVE</name>
<evidence type="ECO:0000313" key="2">
    <source>
        <dbReference type="EMBL" id="RRT66657.1"/>
    </source>
</evidence>
<dbReference type="EMBL" id="AMZH03005348">
    <property type="protein sequence ID" value="RRT66657.1"/>
    <property type="molecule type" value="Genomic_DNA"/>
</dbReference>
<dbReference type="AlphaFoldDB" id="A0A426ZRJ7"/>
<feature type="compositionally biased region" description="Basic and acidic residues" evidence="1">
    <location>
        <begin position="86"/>
        <end position="105"/>
    </location>
</feature>
<evidence type="ECO:0000313" key="3">
    <source>
        <dbReference type="Proteomes" id="UP000287651"/>
    </source>
</evidence>
<gene>
    <name evidence="2" type="ORF">B296_00017882</name>
</gene>
<sequence length="114" mass="13028">MFQITVSCKRSQEAKDAACMHMDLLRRESEELSVEARRLVIDASNKRREKGEAEKAWLLLLADSSIHHLGLPRLWLLSGRNSSTWSEDRGRRSTGEDDSDREKTDAAGNDFQRP</sequence>
<organism evidence="2 3">
    <name type="scientific">Ensete ventricosum</name>
    <name type="common">Abyssinian banana</name>
    <name type="synonym">Musa ensete</name>
    <dbReference type="NCBI Taxonomy" id="4639"/>
    <lineage>
        <taxon>Eukaryota</taxon>
        <taxon>Viridiplantae</taxon>
        <taxon>Streptophyta</taxon>
        <taxon>Embryophyta</taxon>
        <taxon>Tracheophyta</taxon>
        <taxon>Spermatophyta</taxon>
        <taxon>Magnoliopsida</taxon>
        <taxon>Liliopsida</taxon>
        <taxon>Zingiberales</taxon>
        <taxon>Musaceae</taxon>
        <taxon>Ensete</taxon>
    </lineage>
</organism>
<reference evidence="2 3" key="1">
    <citation type="journal article" date="2014" name="Agronomy (Basel)">
        <title>A Draft Genome Sequence for Ensete ventricosum, the Drought-Tolerant Tree Against Hunger.</title>
        <authorList>
            <person name="Harrison J."/>
            <person name="Moore K.A."/>
            <person name="Paszkiewicz K."/>
            <person name="Jones T."/>
            <person name="Grant M."/>
            <person name="Ambacheew D."/>
            <person name="Muzemil S."/>
            <person name="Studholme D.J."/>
        </authorList>
    </citation>
    <scope>NUCLEOTIDE SEQUENCE [LARGE SCALE GENOMIC DNA]</scope>
</reference>
<feature type="region of interest" description="Disordered" evidence="1">
    <location>
        <begin position="81"/>
        <end position="114"/>
    </location>
</feature>
<accession>A0A426ZRJ7</accession>
<proteinExistence type="predicted"/>